<dbReference type="RefSeq" id="XP_014655778.1">
    <property type="nucleotide sequence ID" value="XM_014800292.1"/>
</dbReference>
<proteinExistence type="predicted"/>
<evidence type="ECO:0000313" key="1">
    <source>
        <dbReference type="EMBL" id="GAK66100.1"/>
    </source>
</evidence>
<reference evidence="2" key="1">
    <citation type="journal article" date="2014" name="Genome Announc.">
        <title>Draft Genome Sequence of the Yeast Pseudozyma antarctica Type Strain JCM10317, a Producer of the Glycolipid Biosurfactants, Mannosylerythritol Lipids.</title>
        <authorList>
            <person name="Saika A."/>
            <person name="Koike H."/>
            <person name="Hori T."/>
            <person name="Fukuoka T."/>
            <person name="Sato S."/>
            <person name="Habe H."/>
            <person name="Kitamoto D."/>
            <person name="Morita T."/>
        </authorList>
    </citation>
    <scope>NUCLEOTIDE SEQUENCE [LARGE SCALE GENOMIC DNA]</scope>
    <source>
        <strain evidence="2">JCM 10317</strain>
    </source>
</reference>
<gene>
    <name evidence="1" type="ORF">PAN0_011d4322</name>
</gene>
<dbReference type="Proteomes" id="UP000053758">
    <property type="component" value="Unassembled WGS sequence"/>
</dbReference>
<evidence type="ECO:0000313" key="2">
    <source>
        <dbReference type="Proteomes" id="UP000053758"/>
    </source>
</evidence>
<keyword evidence="2" id="KW-1185">Reference proteome</keyword>
<sequence length="171" mass="18441">MGGKVTSGRDLKMNRRAYAPADVTPSGPLGGERESQARMEKMMLDASPAERSGCLWEAASQPALNQAVKRTACTGWIQWSTPELDACNPGQLLDGFVFLSRYPIHAHAISTSTSFTSAQSWRHTSARVAASQPAIQPETTHFALLTFGYCIHELLPLPPASHLPATSASTF</sequence>
<dbReference type="EMBL" id="DF830078">
    <property type="protein sequence ID" value="GAK66100.1"/>
    <property type="molecule type" value="Genomic_DNA"/>
</dbReference>
<organism evidence="1 2">
    <name type="scientific">Pseudozyma antarctica</name>
    <name type="common">Yeast</name>
    <name type="synonym">Candida antarctica</name>
    <dbReference type="NCBI Taxonomy" id="84753"/>
    <lineage>
        <taxon>Eukaryota</taxon>
        <taxon>Fungi</taxon>
        <taxon>Dikarya</taxon>
        <taxon>Basidiomycota</taxon>
        <taxon>Ustilaginomycotina</taxon>
        <taxon>Ustilaginomycetes</taxon>
        <taxon>Ustilaginales</taxon>
        <taxon>Ustilaginaceae</taxon>
        <taxon>Moesziomyces</taxon>
    </lineage>
</organism>
<accession>A0A081CHF4</accession>
<dbReference type="GeneID" id="26305181"/>
<dbReference type="AlphaFoldDB" id="A0A081CHF4"/>
<protein>
    <submittedName>
        <fullName evidence="1">Uncharacterized protein</fullName>
    </submittedName>
</protein>
<dbReference type="HOGENOM" id="CLU_1562678_0_0_1"/>
<name>A0A081CHF4_PSEA2</name>